<name>A0AAD8LEG7_TARER</name>
<accession>A0AAD8LEG7</accession>
<reference evidence="1" key="1">
    <citation type="journal article" date="2023" name="bioRxiv">
        <title>Improved chromosome-level genome assembly for marigold (Tagetes erecta).</title>
        <authorList>
            <person name="Jiang F."/>
            <person name="Yuan L."/>
            <person name="Wang S."/>
            <person name="Wang H."/>
            <person name="Xu D."/>
            <person name="Wang A."/>
            <person name="Fan W."/>
        </authorList>
    </citation>
    <scope>NUCLEOTIDE SEQUENCE</scope>
    <source>
        <strain evidence="1">WSJ</strain>
        <tissue evidence="1">Leaf</tissue>
    </source>
</reference>
<proteinExistence type="predicted"/>
<sequence length="114" mass="13279">MATNMKNLYGVLWICVDILRLYSRGIFILSLNPLKWCLGKFVHLKNPKKNSPFGTKKKRENSNPNPFQYFLFPQISQISNQLFIAPNFASDYYNIVSIFPTTINHNHMLTIILL</sequence>
<dbReference type="AlphaFoldDB" id="A0AAD8LEG7"/>
<evidence type="ECO:0000313" key="1">
    <source>
        <dbReference type="EMBL" id="KAK1438113.1"/>
    </source>
</evidence>
<keyword evidence="2" id="KW-1185">Reference proteome</keyword>
<dbReference type="Proteomes" id="UP001229421">
    <property type="component" value="Unassembled WGS sequence"/>
</dbReference>
<protein>
    <submittedName>
        <fullName evidence="1">Uncharacterized protein</fullName>
    </submittedName>
</protein>
<evidence type="ECO:0000313" key="2">
    <source>
        <dbReference type="Proteomes" id="UP001229421"/>
    </source>
</evidence>
<dbReference type="EMBL" id="JAUHHV010000001">
    <property type="protein sequence ID" value="KAK1438113.1"/>
    <property type="molecule type" value="Genomic_DNA"/>
</dbReference>
<organism evidence="1 2">
    <name type="scientific">Tagetes erecta</name>
    <name type="common">African marigold</name>
    <dbReference type="NCBI Taxonomy" id="13708"/>
    <lineage>
        <taxon>Eukaryota</taxon>
        <taxon>Viridiplantae</taxon>
        <taxon>Streptophyta</taxon>
        <taxon>Embryophyta</taxon>
        <taxon>Tracheophyta</taxon>
        <taxon>Spermatophyta</taxon>
        <taxon>Magnoliopsida</taxon>
        <taxon>eudicotyledons</taxon>
        <taxon>Gunneridae</taxon>
        <taxon>Pentapetalae</taxon>
        <taxon>asterids</taxon>
        <taxon>campanulids</taxon>
        <taxon>Asterales</taxon>
        <taxon>Asteraceae</taxon>
        <taxon>Asteroideae</taxon>
        <taxon>Heliantheae alliance</taxon>
        <taxon>Tageteae</taxon>
        <taxon>Tagetes</taxon>
    </lineage>
</organism>
<comment type="caution">
    <text evidence="1">The sequence shown here is derived from an EMBL/GenBank/DDBJ whole genome shotgun (WGS) entry which is preliminary data.</text>
</comment>
<gene>
    <name evidence="1" type="ORF">QVD17_03916</name>
</gene>